<protein>
    <recommendedName>
        <fullName evidence="2">histidine kinase</fullName>
        <ecNumber evidence="2">2.7.13.3</ecNumber>
    </recommendedName>
</protein>
<accession>A0ABD6AKT9</accession>
<dbReference type="Proteomes" id="UP001596545">
    <property type="component" value="Unassembled WGS sequence"/>
</dbReference>
<dbReference type="InterPro" id="IPR005467">
    <property type="entry name" value="His_kinase_dom"/>
</dbReference>
<dbReference type="Gene3D" id="3.30.565.10">
    <property type="entry name" value="Histidine kinase-like ATPase, C-terminal domain"/>
    <property type="match status" value="1"/>
</dbReference>
<dbReference type="InterPro" id="IPR003594">
    <property type="entry name" value="HATPase_dom"/>
</dbReference>
<dbReference type="PROSITE" id="PS50109">
    <property type="entry name" value="HIS_KIN"/>
    <property type="match status" value="1"/>
</dbReference>
<keyword evidence="9" id="KW-1185">Reference proteome</keyword>
<dbReference type="InterPro" id="IPR036890">
    <property type="entry name" value="HATPase_C_sf"/>
</dbReference>
<dbReference type="GO" id="GO:0004673">
    <property type="term" value="F:protein histidine kinase activity"/>
    <property type="evidence" value="ECO:0007669"/>
    <property type="project" value="UniProtKB-EC"/>
</dbReference>
<comment type="catalytic activity">
    <reaction evidence="1">
        <text>ATP + protein L-histidine = ADP + protein N-phospho-L-histidine.</text>
        <dbReference type="EC" id="2.7.13.3"/>
    </reaction>
</comment>
<dbReference type="Pfam" id="PF02518">
    <property type="entry name" value="HATPase_c"/>
    <property type="match status" value="1"/>
</dbReference>
<feature type="domain" description="Histidine kinase" evidence="7">
    <location>
        <begin position="248"/>
        <end position="452"/>
    </location>
</feature>
<evidence type="ECO:0000256" key="1">
    <source>
        <dbReference type="ARBA" id="ARBA00000085"/>
    </source>
</evidence>
<keyword evidence="3" id="KW-0808">Transferase</keyword>
<evidence type="ECO:0000256" key="4">
    <source>
        <dbReference type="ARBA" id="ARBA00022741"/>
    </source>
</evidence>
<evidence type="ECO:0000313" key="8">
    <source>
        <dbReference type="EMBL" id="MFC7324900.1"/>
    </source>
</evidence>
<dbReference type="SMART" id="SM00387">
    <property type="entry name" value="HATPase_c"/>
    <property type="match status" value="1"/>
</dbReference>
<evidence type="ECO:0000313" key="9">
    <source>
        <dbReference type="Proteomes" id="UP001596545"/>
    </source>
</evidence>
<sequence length="453" mass="49911">MPTEGESIGFGARSQENLRAEFAGRDLDRHLALFYESTAAQLDTVSAFLSHGLATGHRCVYLADANPQSRIEAALRDADVDVAARAAAGDLAVRDASEVYLDGGFDSSNTVTELRSEAERSAAGGYEGLWLAGENTWAFGAEKSFDEIVDFEFAFDSACPDEPVTALCQYDLRRFDEAAAAKALRTHRQVVFDGTLCENPFHVSLEAYRSGDAEHPDARLMLEQARGLAESNRELDRREERLTVLNRVLRHNIRNDLNVVQGVLTELSRSESLTAAEADRVAAAASHADAVVETAAKARYIQRTIGRSTVEPTPLRPAIERAVEEVRIEYPNARIQAPASPEHVVLADVNLDVALEEAIRNGIVHQDDPTPRVEIAVSIPTSERVRIEVQNPGSIPEHELRCLRETRETPLAHGSGLGLWLMRWIAESANGTVEFVDADDRTRVRFELYRVGD</sequence>
<dbReference type="SUPFAM" id="SSF55874">
    <property type="entry name" value="ATPase domain of HSP90 chaperone/DNA topoisomerase II/histidine kinase"/>
    <property type="match status" value="1"/>
</dbReference>
<evidence type="ECO:0000256" key="5">
    <source>
        <dbReference type="ARBA" id="ARBA00022777"/>
    </source>
</evidence>
<dbReference type="RefSeq" id="WP_256409094.1">
    <property type="nucleotide sequence ID" value="NZ_JANHDN010000004.1"/>
</dbReference>
<dbReference type="Pfam" id="PF14417">
    <property type="entry name" value="MEDS"/>
    <property type="match status" value="1"/>
</dbReference>
<gene>
    <name evidence="8" type="ORF">ACFQMF_09945</name>
</gene>
<dbReference type="GO" id="GO:0005524">
    <property type="term" value="F:ATP binding"/>
    <property type="evidence" value="ECO:0007669"/>
    <property type="project" value="UniProtKB-KW"/>
</dbReference>
<evidence type="ECO:0000256" key="3">
    <source>
        <dbReference type="ARBA" id="ARBA00022679"/>
    </source>
</evidence>
<dbReference type="PANTHER" id="PTHR44936:SF10">
    <property type="entry name" value="SENSOR PROTEIN RSTB"/>
    <property type="match status" value="1"/>
</dbReference>
<name>A0ABD6AKT9_9EURY</name>
<reference evidence="8 9" key="1">
    <citation type="journal article" date="2019" name="Int. J. Syst. Evol. Microbiol.">
        <title>The Global Catalogue of Microorganisms (GCM) 10K type strain sequencing project: providing services to taxonomists for standard genome sequencing and annotation.</title>
        <authorList>
            <consortium name="The Broad Institute Genomics Platform"/>
            <consortium name="The Broad Institute Genome Sequencing Center for Infectious Disease"/>
            <person name="Wu L."/>
            <person name="Ma J."/>
        </authorList>
    </citation>
    <scope>NUCLEOTIDE SEQUENCE [LARGE SCALE GENOMIC DNA]</scope>
    <source>
        <strain evidence="8 9">CGMCC 1.12554</strain>
    </source>
</reference>
<keyword evidence="4" id="KW-0547">Nucleotide-binding</keyword>
<dbReference type="PANTHER" id="PTHR44936">
    <property type="entry name" value="SENSOR PROTEIN CREC"/>
    <property type="match status" value="1"/>
</dbReference>
<dbReference type="CDD" id="cd16936">
    <property type="entry name" value="HATPase_RsbW-like"/>
    <property type="match status" value="1"/>
</dbReference>
<organism evidence="8 9">
    <name type="scientific">Halorubrum rutilum</name>
    <dbReference type="NCBI Taxonomy" id="1364933"/>
    <lineage>
        <taxon>Archaea</taxon>
        <taxon>Methanobacteriati</taxon>
        <taxon>Methanobacteriota</taxon>
        <taxon>Stenosarchaea group</taxon>
        <taxon>Halobacteria</taxon>
        <taxon>Halobacteriales</taxon>
        <taxon>Haloferacaceae</taxon>
        <taxon>Halorubrum</taxon>
    </lineage>
</organism>
<evidence type="ECO:0000256" key="6">
    <source>
        <dbReference type="ARBA" id="ARBA00022840"/>
    </source>
</evidence>
<dbReference type="EC" id="2.7.13.3" evidence="2"/>
<dbReference type="InterPro" id="IPR025847">
    <property type="entry name" value="MEDS_domain"/>
</dbReference>
<keyword evidence="5" id="KW-0418">Kinase</keyword>
<dbReference type="AlphaFoldDB" id="A0ABD6AKT9"/>
<comment type="caution">
    <text evidence="8">The sequence shown here is derived from an EMBL/GenBank/DDBJ whole genome shotgun (WGS) entry which is preliminary data.</text>
</comment>
<dbReference type="InterPro" id="IPR050980">
    <property type="entry name" value="2C_sensor_his_kinase"/>
</dbReference>
<keyword evidence="6" id="KW-0067">ATP-binding</keyword>
<dbReference type="EMBL" id="JBHTBL010000008">
    <property type="protein sequence ID" value="MFC7324900.1"/>
    <property type="molecule type" value="Genomic_DNA"/>
</dbReference>
<evidence type="ECO:0000259" key="7">
    <source>
        <dbReference type="PROSITE" id="PS50109"/>
    </source>
</evidence>
<proteinExistence type="predicted"/>
<evidence type="ECO:0000256" key="2">
    <source>
        <dbReference type="ARBA" id="ARBA00012438"/>
    </source>
</evidence>